<protein>
    <submittedName>
        <fullName evidence="1">Uncharacterized protein</fullName>
    </submittedName>
</protein>
<accession>A0A8S2X2D1</accession>
<name>A0A8S2X2D1_9BILA</name>
<gene>
    <name evidence="1" type="ORF">TMI583_LOCUS46752</name>
</gene>
<evidence type="ECO:0000313" key="1">
    <source>
        <dbReference type="EMBL" id="CAF4472267.1"/>
    </source>
</evidence>
<dbReference type="EMBL" id="CAJOBA010088073">
    <property type="protein sequence ID" value="CAF4472267.1"/>
    <property type="molecule type" value="Genomic_DNA"/>
</dbReference>
<dbReference type="AlphaFoldDB" id="A0A8S2X2D1"/>
<reference evidence="1" key="1">
    <citation type="submission" date="2021-02" db="EMBL/GenBank/DDBJ databases">
        <authorList>
            <person name="Nowell W R."/>
        </authorList>
    </citation>
    <scope>NUCLEOTIDE SEQUENCE</scope>
</reference>
<evidence type="ECO:0000313" key="2">
    <source>
        <dbReference type="Proteomes" id="UP000682733"/>
    </source>
</evidence>
<dbReference type="Proteomes" id="UP000682733">
    <property type="component" value="Unassembled WGS sequence"/>
</dbReference>
<feature type="non-terminal residue" evidence="1">
    <location>
        <position position="293"/>
    </location>
</feature>
<proteinExistence type="predicted"/>
<sequence length="293" mass="34899">VSYNLNVLVNNTQCLILKILENPTETLEQETVKNLRPFLENLKRAIHLSCSSSLDTMHAEFLDYIHKDRLDLLLEQGLQFIKFLFDERKKLIEPLSYIRPVLENFVDQFILFFIQLLQQQQQKQIDFLQKEYNNTIKIRVNFEDIHLLETLSKANLIRLFRHIENIDEQIDWYNQLAQFLVQGWLQASKILRAFAAPSNGDHDSTTKRLRYSFVFKLLNDEGQQIFTFLKQTVGQLKEKYPRIEMLNDEPVIVYLIRLTKLLRYELLRMSTVNLKELKIELNKTVRNTLRPNL</sequence>
<feature type="non-terminal residue" evidence="1">
    <location>
        <position position="1"/>
    </location>
</feature>
<organism evidence="1 2">
    <name type="scientific">Didymodactylos carnosus</name>
    <dbReference type="NCBI Taxonomy" id="1234261"/>
    <lineage>
        <taxon>Eukaryota</taxon>
        <taxon>Metazoa</taxon>
        <taxon>Spiralia</taxon>
        <taxon>Gnathifera</taxon>
        <taxon>Rotifera</taxon>
        <taxon>Eurotatoria</taxon>
        <taxon>Bdelloidea</taxon>
        <taxon>Philodinida</taxon>
        <taxon>Philodinidae</taxon>
        <taxon>Didymodactylos</taxon>
    </lineage>
</organism>
<comment type="caution">
    <text evidence="1">The sequence shown here is derived from an EMBL/GenBank/DDBJ whole genome shotgun (WGS) entry which is preliminary data.</text>
</comment>